<evidence type="ECO:0000256" key="1">
    <source>
        <dbReference type="ARBA" id="ARBA00009417"/>
    </source>
</evidence>
<evidence type="ECO:0000259" key="4">
    <source>
        <dbReference type="Pfam" id="PF07728"/>
    </source>
</evidence>
<accession>A0A0M5KWC1</accession>
<dbReference type="OrthoDB" id="9808317at2"/>
<protein>
    <submittedName>
        <fullName evidence="6">ATPase AAA</fullName>
    </submittedName>
</protein>
<comment type="similarity">
    <text evidence="1">Belongs to the CbbQ/NirQ/NorQ/GpvN family.</text>
</comment>
<dbReference type="Proteomes" id="UP000068905">
    <property type="component" value="Chromosome"/>
</dbReference>
<sequence length="267" mass="30149">MNELDQYKIAEEPFYQPQEDEIEMYTAAYMNRMPVMLKGPTGCGKSRFVEYMAYKLDKPLITVACNEDMSASDLVGRFLLDKEGTIWQDGPLAMAARYGGICYLDEVVEARQDTTVVIHPLTDYRRTLPLDKKGELIEAHPDFQLVISYNPGYQNLMKDLKQSTKQRFCGFNFHYPDEKTEAHIIAKESGVNKETAIKLVQVAQRARNLVGHGLDEGISTRLCVYAGQLIADKVNQKSACKIAMVNPITDDLDIVDTLNAAIDTFFE</sequence>
<evidence type="ECO:0000259" key="5">
    <source>
        <dbReference type="Pfam" id="PF08406"/>
    </source>
</evidence>
<dbReference type="PANTHER" id="PTHR42759">
    <property type="entry name" value="MOXR FAMILY PROTEIN"/>
    <property type="match status" value="1"/>
</dbReference>
<keyword evidence="2" id="KW-0547">Nucleotide-binding</keyword>
<organism evidence="6 7">
    <name type="scientific">Candidatus Pseudothioglobus singularis PS1</name>
    <dbReference type="NCBI Taxonomy" id="1125411"/>
    <lineage>
        <taxon>Bacteria</taxon>
        <taxon>Pseudomonadati</taxon>
        <taxon>Pseudomonadota</taxon>
        <taxon>Gammaproteobacteria</taxon>
        <taxon>Candidatus Pseudothioglobaceae</taxon>
        <taxon>Candidatus Pseudothioglobus</taxon>
    </lineage>
</organism>
<dbReference type="InterPro" id="IPR050764">
    <property type="entry name" value="CbbQ/NirQ/NorQ/GpvN"/>
</dbReference>
<feature type="domain" description="CbbQ/NirQ/NorQ C-terminal" evidence="5">
    <location>
        <begin position="181"/>
        <end position="264"/>
    </location>
</feature>
<dbReference type="InterPro" id="IPR011704">
    <property type="entry name" value="ATPase_dyneun-rel_AAA"/>
</dbReference>
<keyword evidence="3" id="KW-0067">ATP-binding</keyword>
<gene>
    <name evidence="6" type="ORF">W908_06135</name>
</gene>
<reference evidence="6 7" key="1">
    <citation type="journal article" date="2015" name="Genome Announc.">
        <title>Genome Sequence of 'Candidatus Thioglobus singularis' Strain PS1, a Mixotroph from the SUP05 Clade of Marine Gammaproteobacteria.</title>
        <authorList>
            <person name="Marshall K.T."/>
            <person name="Morris R.M."/>
        </authorList>
    </citation>
    <scope>NUCLEOTIDE SEQUENCE [LARGE SCALE GENOMIC DNA]</scope>
    <source>
        <strain evidence="6 7">PS1</strain>
    </source>
</reference>
<dbReference type="Pfam" id="PF07728">
    <property type="entry name" value="AAA_5"/>
    <property type="match status" value="1"/>
</dbReference>
<dbReference type="GO" id="GO:0005524">
    <property type="term" value="F:ATP binding"/>
    <property type="evidence" value="ECO:0007669"/>
    <property type="project" value="UniProtKB-KW"/>
</dbReference>
<evidence type="ECO:0000256" key="3">
    <source>
        <dbReference type="ARBA" id="ARBA00022840"/>
    </source>
</evidence>
<dbReference type="KEGG" id="tsn:W908_06135"/>
<dbReference type="PATRIC" id="fig|1125411.7.peg.1211"/>
<dbReference type="Pfam" id="PF08406">
    <property type="entry name" value="CbbQ_C"/>
    <property type="match status" value="1"/>
</dbReference>
<dbReference type="Gene3D" id="3.40.50.300">
    <property type="entry name" value="P-loop containing nucleotide triphosphate hydrolases"/>
    <property type="match status" value="1"/>
</dbReference>
<dbReference type="InterPro" id="IPR027417">
    <property type="entry name" value="P-loop_NTPase"/>
</dbReference>
<dbReference type="PANTHER" id="PTHR42759:SF7">
    <property type="entry name" value="DENITRIFICATION REGULATORY PROTEIN NIRQ"/>
    <property type="match status" value="1"/>
</dbReference>
<evidence type="ECO:0000256" key="2">
    <source>
        <dbReference type="ARBA" id="ARBA00022741"/>
    </source>
</evidence>
<dbReference type="EMBL" id="CP006911">
    <property type="protein sequence ID" value="ALE02148.1"/>
    <property type="molecule type" value="Genomic_DNA"/>
</dbReference>
<feature type="domain" description="ATPase dynein-related AAA" evidence="4">
    <location>
        <begin position="34"/>
        <end position="168"/>
    </location>
</feature>
<dbReference type="SUPFAM" id="SSF52540">
    <property type="entry name" value="P-loop containing nucleoside triphosphate hydrolases"/>
    <property type="match status" value="1"/>
</dbReference>
<proteinExistence type="inferred from homology"/>
<dbReference type="RefSeq" id="WP_020024890.1">
    <property type="nucleotide sequence ID" value="NZ_CP006911.1"/>
</dbReference>
<evidence type="ECO:0000313" key="7">
    <source>
        <dbReference type="Proteomes" id="UP000068905"/>
    </source>
</evidence>
<dbReference type="InterPro" id="IPR013615">
    <property type="entry name" value="CbbQ_C"/>
</dbReference>
<dbReference type="AlphaFoldDB" id="A0A0M5KWC1"/>
<dbReference type="GO" id="GO:0016887">
    <property type="term" value="F:ATP hydrolysis activity"/>
    <property type="evidence" value="ECO:0007669"/>
    <property type="project" value="InterPro"/>
</dbReference>
<keyword evidence="7" id="KW-1185">Reference proteome</keyword>
<dbReference type="STRING" id="1125411.W908_06135"/>
<evidence type="ECO:0000313" key="6">
    <source>
        <dbReference type="EMBL" id="ALE02148.1"/>
    </source>
</evidence>
<name>A0A0M5KWC1_9GAMM</name>